<dbReference type="EMBL" id="LN609302">
    <property type="protein sequence ID" value="CEF53465.1"/>
    <property type="molecule type" value="Genomic_DNA"/>
</dbReference>
<dbReference type="SUPFAM" id="SSF53474">
    <property type="entry name" value="alpha/beta-Hydrolases"/>
    <property type="match status" value="1"/>
</dbReference>
<dbReference type="EC" id="3.4.16.-" evidence="7"/>
<dbReference type="PANTHER" id="PTHR11802:SF3">
    <property type="entry name" value="RETINOID-INDUCIBLE SERINE CARBOXYPEPTIDASE"/>
    <property type="match status" value="1"/>
</dbReference>
<keyword evidence="3" id="KW-0732">Signal</keyword>
<sequence>MRLRQKIVHPTLAGTRLHTQHVSSQKDAAKENQTLMTRPDQPHHKPARTALWAGLPLGLALCLSTSALAATPPAPTNTETSAAQKAPDGTDTFHDTAALLPKDSVTHHNGTFGGQKMTYTATAGTLTLRDDAGKPTARMFYTAYTRDGADPTHRPVVYFFNGGPGAGTAYLHLGAAGPVMLDFPTGNPADGANAQIKPNPESWLAAADLVFLDAPGTGWSVPTDPKQADKQFYGVRQDAKTFAKAIQLWANTNKRLTSPRYLAGESYGGLRAIEVANSLAEDQHILLNGIVMISPALDMTLLDTENDILAEAFVLPTLEAANLALQHKLTPENTTQHLDKAYQYAVGPYLSTLASTPPTGDAADDFYEAIANHTGIEQDIIAKQRGMPRPEAHDIRSRDGRLYSLYDATLSIADPFPEGVDNSESPEPTLDGFGHAYGSAFEHYAATELRYQTDLSYNLLNYAISQAWDYRDTNAPIVRPIPTLRRLLALNPTLRVFIANGAYDLVCPYASSRWVAEHIPVGRSRIGLHVYPGGHMLYTRADSRAALARDVRTFLAP</sequence>
<gene>
    <name evidence="7" type="ORF">AGA_232</name>
</gene>
<evidence type="ECO:0000256" key="5">
    <source>
        <dbReference type="ARBA" id="ARBA00023180"/>
    </source>
</evidence>
<keyword evidence="5" id="KW-0325">Glycoprotein</keyword>
<dbReference type="Gene3D" id="3.40.50.1820">
    <property type="entry name" value="alpha/beta hydrolase"/>
    <property type="match status" value="1"/>
</dbReference>
<dbReference type="PATRIC" id="fig|431306.5.peg.178"/>
<proteinExistence type="predicted"/>
<dbReference type="GO" id="GO:0006508">
    <property type="term" value="P:proteolysis"/>
    <property type="evidence" value="ECO:0007669"/>
    <property type="project" value="UniProtKB-KW"/>
</dbReference>
<keyword evidence="1 7" id="KW-0121">Carboxypeptidase</keyword>
<dbReference type="AlphaFoldDB" id="A0A0U5F0L7"/>
<accession>A0A0U5F0L7</accession>
<organism evidence="7 8">
    <name type="scientific">Acetobacter ghanensis</name>
    <dbReference type="NCBI Taxonomy" id="431306"/>
    <lineage>
        <taxon>Bacteria</taxon>
        <taxon>Pseudomonadati</taxon>
        <taxon>Pseudomonadota</taxon>
        <taxon>Alphaproteobacteria</taxon>
        <taxon>Acetobacterales</taxon>
        <taxon>Acetobacteraceae</taxon>
        <taxon>Acetobacter</taxon>
    </lineage>
</organism>
<evidence type="ECO:0000256" key="1">
    <source>
        <dbReference type="ARBA" id="ARBA00022645"/>
    </source>
</evidence>
<reference evidence="8" key="1">
    <citation type="submission" date="2014-09" db="EMBL/GenBank/DDBJ databases">
        <authorList>
            <person name="Illeghems K.G."/>
        </authorList>
    </citation>
    <scope>NUCLEOTIDE SEQUENCE [LARGE SCALE GENOMIC DNA]</scope>
    <source>
        <strain evidence="8">LMG 23848T</strain>
    </source>
</reference>
<dbReference type="InterPro" id="IPR001563">
    <property type="entry name" value="Peptidase_S10"/>
</dbReference>
<dbReference type="Proteomes" id="UP000068250">
    <property type="component" value="Chromosome I"/>
</dbReference>
<keyword evidence="4 7" id="KW-0378">Hydrolase</keyword>
<dbReference type="STRING" id="431306.AGA_232"/>
<feature type="compositionally biased region" description="Low complexity" evidence="6">
    <location>
        <begin position="71"/>
        <end position="83"/>
    </location>
</feature>
<dbReference type="InterPro" id="IPR029058">
    <property type="entry name" value="AB_hydrolase_fold"/>
</dbReference>
<protein>
    <submittedName>
        <fullName evidence="7">Peptidase S10 serine carboxypeptidase</fullName>
        <ecNumber evidence="7">3.4.16.-</ecNumber>
    </submittedName>
</protein>
<evidence type="ECO:0000256" key="6">
    <source>
        <dbReference type="SAM" id="MobiDB-lite"/>
    </source>
</evidence>
<evidence type="ECO:0000313" key="7">
    <source>
        <dbReference type="EMBL" id="CEF53465.1"/>
    </source>
</evidence>
<evidence type="ECO:0000256" key="4">
    <source>
        <dbReference type="ARBA" id="ARBA00022801"/>
    </source>
</evidence>
<keyword evidence="2" id="KW-0645">Protease</keyword>
<name>A0A0U5F0L7_9PROT</name>
<dbReference type="Pfam" id="PF00450">
    <property type="entry name" value="Peptidase_S10"/>
    <property type="match status" value="1"/>
</dbReference>
<dbReference type="GO" id="GO:0004185">
    <property type="term" value="F:serine-type carboxypeptidase activity"/>
    <property type="evidence" value="ECO:0007669"/>
    <property type="project" value="InterPro"/>
</dbReference>
<evidence type="ECO:0000313" key="8">
    <source>
        <dbReference type="Proteomes" id="UP000068250"/>
    </source>
</evidence>
<evidence type="ECO:0000256" key="2">
    <source>
        <dbReference type="ARBA" id="ARBA00022670"/>
    </source>
</evidence>
<evidence type="ECO:0000256" key="3">
    <source>
        <dbReference type="ARBA" id="ARBA00022729"/>
    </source>
</evidence>
<dbReference type="PANTHER" id="PTHR11802">
    <property type="entry name" value="SERINE PROTEASE FAMILY S10 SERINE CARBOXYPEPTIDASE"/>
    <property type="match status" value="1"/>
</dbReference>
<feature type="region of interest" description="Disordered" evidence="6">
    <location>
        <begin position="71"/>
        <end position="91"/>
    </location>
</feature>